<comment type="caution">
    <text evidence="11">Lacks conserved residue(s) required for the propagation of feature annotation.</text>
</comment>
<dbReference type="SUPFAM" id="SSF51395">
    <property type="entry name" value="FMN-linked oxidoreductases"/>
    <property type="match status" value="1"/>
</dbReference>
<reference evidence="14" key="1">
    <citation type="submission" date="2020-09" db="EMBL/GenBank/DDBJ databases">
        <title>A novel bacterium of genus Paenibacillus, isolated from South China Sea.</title>
        <authorList>
            <person name="Huang H."/>
            <person name="Mo K."/>
            <person name="Hu Y."/>
        </authorList>
    </citation>
    <scope>NUCLEOTIDE SEQUENCE</scope>
    <source>
        <strain evidence="14">IB182496</strain>
    </source>
</reference>
<feature type="binding site" evidence="11">
    <location>
        <position position="80"/>
    </location>
    <ligand>
        <name>FMN</name>
        <dbReference type="ChEBI" id="CHEBI:58210"/>
    </ligand>
</feature>
<keyword evidence="7 11" id="KW-0521">NADP</keyword>
<feature type="region of interest" description="Disordered" evidence="12">
    <location>
        <begin position="1"/>
        <end position="22"/>
    </location>
</feature>
<keyword evidence="8 11" id="KW-0414">Isoprene biosynthesis</keyword>
<comment type="function">
    <text evidence="11">Involved in the biosynthesis of isoprenoids. Catalyzes the 1,3-allylic rearrangement of the homoallylic substrate isopentenyl (IPP) to its allylic isomer, dimethylallyl diphosphate (DMAPP).</text>
</comment>
<dbReference type="RefSeq" id="WP_190920977.1">
    <property type="nucleotide sequence ID" value="NZ_JACXIZ010000046.1"/>
</dbReference>
<dbReference type="NCBIfam" id="TIGR02151">
    <property type="entry name" value="IPP_isom_2"/>
    <property type="match status" value="1"/>
</dbReference>
<comment type="catalytic activity">
    <reaction evidence="11">
        <text>isopentenyl diphosphate = dimethylallyl diphosphate</text>
        <dbReference type="Rhea" id="RHEA:23284"/>
        <dbReference type="ChEBI" id="CHEBI:57623"/>
        <dbReference type="ChEBI" id="CHEBI:128769"/>
        <dbReference type="EC" id="5.3.3.2"/>
    </reaction>
</comment>
<dbReference type="HAMAP" id="MF_00354">
    <property type="entry name" value="Idi_2"/>
    <property type="match status" value="1"/>
</dbReference>
<feature type="binding site" evidence="11">
    <location>
        <position position="206"/>
    </location>
    <ligand>
        <name>FMN</name>
        <dbReference type="ChEBI" id="CHEBI:58210"/>
    </ligand>
</feature>
<dbReference type="InterPro" id="IPR013785">
    <property type="entry name" value="Aldolase_TIM"/>
</dbReference>
<dbReference type="GO" id="GO:0008299">
    <property type="term" value="P:isoprenoid biosynthetic process"/>
    <property type="evidence" value="ECO:0007669"/>
    <property type="project" value="UniProtKB-UniRule"/>
</dbReference>
<organism evidence="14 15">
    <name type="scientific">Paenibacillus sabuli</name>
    <dbReference type="NCBI Taxonomy" id="2772509"/>
    <lineage>
        <taxon>Bacteria</taxon>
        <taxon>Bacillati</taxon>
        <taxon>Bacillota</taxon>
        <taxon>Bacilli</taxon>
        <taxon>Bacillales</taxon>
        <taxon>Paenibacillaceae</taxon>
        <taxon>Paenibacillus</taxon>
    </lineage>
</organism>
<feature type="binding site" evidence="11">
    <location>
        <begin position="81"/>
        <end position="83"/>
    </location>
    <ligand>
        <name>FMN</name>
        <dbReference type="ChEBI" id="CHEBI:58210"/>
    </ligand>
</feature>
<dbReference type="CDD" id="cd02811">
    <property type="entry name" value="IDI-2_FMN"/>
    <property type="match status" value="1"/>
</dbReference>
<evidence type="ECO:0000313" key="14">
    <source>
        <dbReference type="EMBL" id="MBD2847877.1"/>
    </source>
</evidence>
<sequence>MTRKEIREGERAAEPQSETARRKAEHIAICLDEEVQGLRTGAGFEQYRFRHNALPELDFAAIDLSARFLGRPLRAPLLVSSMTGGTSRAHHINRRLAAAAQRRGWAMGLGSVRAALESPEQAATFRVRDCAPDVPLLANLGAVQLNYGYGAEECRRAVELTEADALVLHLNSLQEVFQPGGDANFAGLLAKIERLCRELPVPVGVKEVGWGIDGRAARQFADAGVAFVDVAGAGGTSWSEVEKHRSRDDVRRAAASAFADWGVPTTVCIREARAAAPGGCIIGSGGIHTGVDCAKAIALGADLAGLGRSLLAAAVDSEERLDALLARIELELRAAMLGIGAVDLAALRGTDRLVHAGSWNRPDVPVY</sequence>
<dbReference type="SMART" id="SM01240">
    <property type="entry name" value="IMPDH"/>
    <property type="match status" value="1"/>
</dbReference>
<keyword evidence="15" id="KW-1185">Reference proteome</keyword>
<name>A0A927GUN0_9BACL</name>
<proteinExistence type="inferred from homology"/>
<evidence type="ECO:0000256" key="4">
    <source>
        <dbReference type="ARBA" id="ARBA00022643"/>
    </source>
</evidence>
<dbReference type="Proteomes" id="UP000621560">
    <property type="component" value="Unassembled WGS sequence"/>
</dbReference>
<dbReference type="Gene3D" id="3.20.20.70">
    <property type="entry name" value="Aldolase class I"/>
    <property type="match status" value="1"/>
</dbReference>
<evidence type="ECO:0000259" key="13">
    <source>
        <dbReference type="Pfam" id="PF01070"/>
    </source>
</evidence>
<evidence type="ECO:0000256" key="1">
    <source>
        <dbReference type="ARBA" id="ARBA00001917"/>
    </source>
</evidence>
<evidence type="ECO:0000256" key="3">
    <source>
        <dbReference type="ARBA" id="ARBA00022630"/>
    </source>
</evidence>
<keyword evidence="3 11" id="KW-0285">Flavoprotein</keyword>
<comment type="subunit">
    <text evidence="10 11">Homooctamer. Dimer of tetramers.</text>
</comment>
<gene>
    <name evidence="11" type="primary">fni</name>
    <name evidence="14" type="ORF">IDH44_22000</name>
</gene>
<dbReference type="GO" id="GO:0000287">
    <property type="term" value="F:magnesium ion binding"/>
    <property type="evidence" value="ECO:0007669"/>
    <property type="project" value="UniProtKB-UniRule"/>
</dbReference>
<dbReference type="AlphaFoldDB" id="A0A927GUN0"/>
<accession>A0A927GUN0</accession>
<dbReference type="Pfam" id="PF01070">
    <property type="entry name" value="FMN_dh"/>
    <property type="match status" value="2"/>
</dbReference>
<comment type="subcellular location">
    <subcellularLocation>
        <location evidence="11">Cytoplasm</location>
    </subcellularLocation>
</comment>
<evidence type="ECO:0000256" key="5">
    <source>
        <dbReference type="ARBA" id="ARBA00022723"/>
    </source>
</evidence>
<keyword evidence="2 11" id="KW-0963">Cytoplasm</keyword>
<feature type="binding site" evidence="11">
    <location>
        <position position="139"/>
    </location>
    <ligand>
        <name>FMN</name>
        <dbReference type="ChEBI" id="CHEBI:58210"/>
    </ligand>
</feature>
<feature type="binding site" evidence="11">
    <location>
        <begin position="22"/>
        <end position="23"/>
    </location>
    <ligand>
        <name>substrate</name>
    </ligand>
</feature>
<comment type="cofactor">
    <cofactor evidence="1 11">
        <name>FMN</name>
        <dbReference type="ChEBI" id="CHEBI:58210"/>
    </cofactor>
</comment>
<comment type="cofactor">
    <cofactor evidence="11">
        <name>NADPH</name>
        <dbReference type="ChEBI" id="CHEBI:57783"/>
    </cofactor>
</comment>
<feature type="binding site" evidence="11">
    <location>
        <position position="111"/>
    </location>
    <ligand>
        <name>FMN</name>
        <dbReference type="ChEBI" id="CHEBI:58210"/>
    </ligand>
</feature>
<evidence type="ECO:0000256" key="11">
    <source>
        <dbReference type="HAMAP-Rule" id="MF_00354"/>
    </source>
</evidence>
<keyword evidence="9 11" id="KW-0413">Isomerase</keyword>
<keyword evidence="5 11" id="KW-0479">Metal-binding</keyword>
<dbReference type="GO" id="GO:0070402">
    <property type="term" value="F:NADPH binding"/>
    <property type="evidence" value="ECO:0007669"/>
    <property type="project" value="UniProtKB-UniRule"/>
</dbReference>
<evidence type="ECO:0000256" key="12">
    <source>
        <dbReference type="SAM" id="MobiDB-lite"/>
    </source>
</evidence>
<comment type="similarity">
    <text evidence="11">Belongs to the IPP isomerase type 2 family.</text>
</comment>
<keyword evidence="4 11" id="KW-0288">FMN</keyword>
<evidence type="ECO:0000256" key="7">
    <source>
        <dbReference type="ARBA" id="ARBA00022857"/>
    </source>
</evidence>
<dbReference type="EMBL" id="JACXIZ010000046">
    <property type="protein sequence ID" value="MBD2847877.1"/>
    <property type="molecule type" value="Genomic_DNA"/>
</dbReference>
<feature type="binding site" evidence="11">
    <location>
        <position position="236"/>
    </location>
    <ligand>
        <name>FMN</name>
        <dbReference type="ChEBI" id="CHEBI:58210"/>
    </ligand>
</feature>
<dbReference type="InterPro" id="IPR011179">
    <property type="entry name" value="IPdP_isomerase"/>
</dbReference>
<evidence type="ECO:0000313" key="15">
    <source>
        <dbReference type="Proteomes" id="UP000621560"/>
    </source>
</evidence>
<dbReference type="GO" id="GO:0004452">
    <property type="term" value="F:isopentenyl-diphosphate delta-isomerase activity"/>
    <property type="evidence" value="ECO:0007669"/>
    <property type="project" value="UniProtKB-UniRule"/>
</dbReference>
<feature type="binding site" evidence="11">
    <location>
        <begin position="111"/>
        <end position="113"/>
    </location>
    <ligand>
        <name>substrate</name>
    </ligand>
</feature>
<dbReference type="GO" id="GO:0005737">
    <property type="term" value="C:cytoplasm"/>
    <property type="evidence" value="ECO:0007669"/>
    <property type="project" value="UniProtKB-SubCell"/>
</dbReference>
<dbReference type="EC" id="5.3.3.2" evidence="11"/>
<protein>
    <recommendedName>
        <fullName evidence="11">Isopentenyl-diphosphate delta-isomerase</fullName>
        <shortName evidence="11">IPP isomerase</shortName>
        <ecNumber evidence="11">5.3.3.2</ecNumber>
    </recommendedName>
    <alternativeName>
        <fullName evidence="11">Isopentenyl diphosphate:dimethylallyl diphosphate isomerase</fullName>
    </alternativeName>
    <alternativeName>
        <fullName evidence="11">Isopentenyl pyrophosphate isomerase</fullName>
    </alternativeName>
    <alternativeName>
        <fullName evidence="11">Type 2 isopentenyl diphosphate isomerase</fullName>
        <shortName evidence="11">IDI-2</shortName>
    </alternativeName>
</protein>
<feature type="domain" description="FMN-dependent dehydrogenase" evidence="13">
    <location>
        <begin position="22"/>
        <end position="113"/>
    </location>
</feature>
<dbReference type="InterPro" id="IPR000262">
    <property type="entry name" value="FMN-dep_DH"/>
</dbReference>
<evidence type="ECO:0000256" key="9">
    <source>
        <dbReference type="ARBA" id="ARBA00023235"/>
    </source>
</evidence>
<dbReference type="GO" id="GO:0016491">
    <property type="term" value="F:oxidoreductase activity"/>
    <property type="evidence" value="ECO:0007669"/>
    <property type="project" value="InterPro"/>
</dbReference>
<dbReference type="PANTHER" id="PTHR43665:SF1">
    <property type="entry name" value="ISOPENTENYL-DIPHOSPHATE DELTA-ISOMERASE"/>
    <property type="match status" value="1"/>
</dbReference>
<feature type="binding site" evidence="11">
    <location>
        <position position="174"/>
    </location>
    <ligand>
        <name>substrate</name>
    </ligand>
</feature>
<evidence type="ECO:0000256" key="8">
    <source>
        <dbReference type="ARBA" id="ARBA00023229"/>
    </source>
</evidence>
<dbReference type="PIRSF" id="PIRSF003314">
    <property type="entry name" value="IPP_isomerase"/>
    <property type="match status" value="1"/>
</dbReference>
<comment type="cofactor">
    <cofactor evidence="11">
        <name>Mg(2+)</name>
        <dbReference type="ChEBI" id="CHEBI:18420"/>
    </cofactor>
</comment>
<feature type="binding site" evidence="11">
    <location>
        <position position="175"/>
    </location>
    <ligand>
        <name>Mg(2+)</name>
        <dbReference type="ChEBI" id="CHEBI:18420"/>
    </ligand>
</feature>
<feature type="domain" description="FMN-dependent dehydrogenase" evidence="13">
    <location>
        <begin position="190"/>
        <end position="348"/>
    </location>
</feature>
<comment type="caution">
    <text evidence="14">The sequence shown here is derived from an EMBL/GenBank/DDBJ whole genome shotgun (WGS) entry which is preliminary data.</text>
</comment>
<evidence type="ECO:0000256" key="10">
    <source>
        <dbReference type="ARBA" id="ARBA00025810"/>
    </source>
</evidence>
<evidence type="ECO:0000256" key="2">
    <source>
        <dbReference type="ARBA" id="ARBA00022490"/>
    </source>
</evidence>
<keyword evidence="6 11" id="KW-0460">Magnesium</keyword>
<evidence type="ECO:0000256" key="6">
    <source>
        <dbReference type="ARBA" id="ARBA00022842"/>
    </source>
</evidence>
<dbReference type="GO" id="GO:0010181">
    <property type="term" value="F:FMN binding"/>
    <property type="evidence" value="ECO:0007669"/>
    <property type="project" value="UniProtKB-UniRule"/>
</dbReference>
<dbReference type="PANTHER" id="PTHR43665">
    <property type="entry name" value="ISOPENTENYL-DIPHOSPHATE DELTA-ISOMERASE"/>
    <property type="match status" value="1"/>
</dbReference>